<reference evidence="16" key="2">
    <citation type="submission" date="2025-08" db="UniProtKB">
        <authorList>
            <consortium name="Ensembl"/>
        </authorList>
    </citation>
    <scope>IDENTIFICATION</scope>
</reference>
<dbReference type="InterPro" id="IPR036236">
    <property type="entry name" value="Znf_C2H2_sf"/>
</dbReference>
<dbReference type="GeneTree" id="ENSGT00940000155647"/>
<dbReference type="Gene3D" id="3.30.160.60">
    <property type="entry name" value="Classic Zinc Finger"/>
    <property type="match status" value="8"/>
</dbReference>
<evidence type="ECO:0000256" key="2">
    <source>
        <dbReference type="ARBA" id="ARBA00022517"/>
    </source>
</evidence>
<keyword evidence="2" id="KW-0690">Ribosome biogenesis</keyword>
<evidence type="ECO:0000256" key="13">
    <source>
        <dbReference type="PROSITE-ProRule" id="PRU00042"/>
    </source>
</evidence>
<keyword evidence="17" id="KW-1185">Reference proteome</keyword>
<dbReference type="GO" id="GO:0042254">
    <property type="term" value="P:ribosome biogenesis"/>
    <property type="evidence" value="ECO:0007669"/>
    <property type="project" value="UniProtKB-KW"/>
</dbReference>
<keyword evidence="8" id="KW-0805">Transcription regulation</keyword>
<keyword evidence="6" id="KW-0862">Zinc</keyword>
<feature type="domain" description="C2H2-type" evidence="15">
    <location>
        <begin position="272"/>
        <end position="301"/>
    </location>
</feature>
<feature type="domain" description="C2H2-type" evidence="15">
    <location>
        <begin position="64"/>
        <end position="93"/>
    </location>
</feature>
<feature type="region of interest" description="Disordered" evidence="14">
    <location>
        <begin position="299"/>
        <end position="337"/>
    </location>
</feature>
<feature type="compositionally biased region" description="Basic residues" evidence="14">
    <location>
        <begin position="302"/>
        <end position="313"/>
    </location>
</feature>
<evidence type="ECO:0000256" key="8">
    <source>
        <dbReference type="ARBA" id="ARBA00023015"/>
    </source>
</evidence>
<evidence type="ECO:0000256" key="12">
    <source>
        <dbReference type="ARBA" id="ARBA00040434"/>
    </source>
</evidence>
<keyword evidence="4" id="KW-0677">Repeat</keyword>
<dbReference type="FunFam" id="3.30.160.60:FF:001102">
    <property type="entry name" value="Transcription factor IIIA"/>
    <property type="match status" value="1"/>
</dbReference>
<gene>
    <name evidence="16" type="primary">GTF3A</name>
    <name evidence="16" type="synonym">gtf3ab</name>
</gene>
<evidence type="ECO:0000313" key="16">
    <source>
        <dbReference type="Ensembl" id="ENSECRP00000011874.1"/>
    </source>
</evidence>
<evidence type="ECO:0000256" key="7">
    <source>
        <dbReference type="ARBA" id="ARBA00022884"/>
    </source>
</evidence>
<protein>
    <recommendedName>
        <fullName evidence="12">Transcription factor IIIA</fullName>
    </recommendedName>
</protein>
<keyword evidence="3" id="KW-0479">Metal-binding</keyword>
<evidence type="ECO:0000256" key="10">
    <source>
        <dbReference type="ARBA" id="ARBA00023163"/>
    </source>
</evidence>
<feature type="domain" description="C2H2-type" evidence="15">
    <location>
        <begin position="126"/>
        <end position="155"/>
    </location>
</feature>
<dbReference type="SMART" id="SM00355">
    <property type="entry name" value="ZnF_C2H2"/>
    <property type="match status" value="9"/>
</dbReference>
<dbReference type="PROSITE" id="PS00028">
    <property type="entry name" value="ZINC_FINGER_C2H2_1"/>
    <property type="match status" value="8"/>
</dbReference>
<comment type="subcellular location">
    <subcellularLocation>
        <location evidence="1">Nucleus</location>
    </subcellularLocation>
</comment>
<evidence type="ECO:0000259" key="15">
    <source>
        <dbReference type="PROSITE" id="PS50157"/>
    </source>
</evidence>
<dbReference type="SUPFAM" id="SSF57667">
    <property type="entry name" value="beta-beta-alpha zinc fingers"/>
    <property type="match status" value="6"/>
</dbReference>
<keyword evidence="9" id="KW-0238">DNA-binding</keyword>
<feature type="domain" description="C2H2-type" evidence="15">
    <location>
        <begin position="156"/>
        <end position="182"/>
    </location>
</feature>
<dbReference type="Ensembl" id="ENSECRT00000012067.1">
    <property type="protein sequence ID" value="ENSECRP00000011874.1"/>
    <property type="gene ID" value="ENSECRG00000007924.1"/>
</dbReference>
<dbReference type="FunFam" id="3.30.160.60:FF:001998">
    <property type="entry name" value="Transcription factor IIIA"/>
    <property type="match status" value="1"/>
</dbReference>
<feature type="domain" description="C2H2-type" evidence="15">
    <location>
        <begin position="212"/>
        <end position="239"/>
    </location>
</feature>
<dbReference type="PANTHER" id="PTHR46179">
    <property type="entry name" value="ZINC FINGER PROTEIN"/>
    <property type="match status" value="1"/>
</dbReference>
<dbReference type="Pfam" id="PF22110">
    <property type="entry name" value="TFIIIA_zf-C2H2"/>
    <property type="match status" value="1"/>
</dbReference>
<dbReference type="InterPro" id="IPR013087">
    <property type="entry name" value="Znf_C2H2_type"/>
</dbReference>
<proteinExistence type="predicted"/>
<dbReference type="FunFam" id="3.30.160.60:FF:000125">
    <property type="entry name" value="Putative zinc finger protein 143"/>
    <property type="match status" value="1"/>
</dbReference>
<feature type="domain" description="C2H2-type" evidence="15">
    <location>
        <begin position="94"/>
        <end position="124"/>
    </location>
</feature>
<dbReference type="PANTHER" id="PTHR46179:SF1">
    <property type="entry name" value="TRANSCRIPTION FACTOR IIIA"/>
    <property type="match status" value="1"/>
</dbReference>
<accession>A0A8C4X874</accession>
<evidence type="ECO:0000256" key="1">
    <source>
        <dbReference type="ARBA" id="ARBA00004123"/>
    </source>
</evidence>
<dbReference type="Pfam" id="PF00096">
    <property type="entry name" value="zf-C2H2"/>
    <property type="match status" value="6"/>
</dbReference>
<evidence type="ECO:0000256" key="6">
    <source>
        <dbReference type="ARBA" id="ARBA00022833"/>
    </source>
</evidence>
<evidence type="ECO:0000256" key="3">
    <source>
        <dbReference type="ARBA" id="ARBA00022723"/>
    </source>
</evidence>
<reference evidence="16" key="3">
    <citation type="submission" date="2025-09" db="UniProtKB">
        <authorList>
            <consortium name="Ensembl"/>
        </authorList>
    </citation>
    <scope>IDENTIFICATION</scope>
</reference>
<evidence type="ECO:0000256" key="5">
    <source>
        <dbReference type="ARBA" id="ARBA00022771"/>
    </source>
</evidence>
<sequence>MMVGESLMFYERNIYVLPLPVTEMGEKCVSDKMYFCSFEGCNATFNKNWKLEAHICKHTGLRPFVCQYEGCTKSFTRNFHLIRHQLTHTGEKPFRCTSEGCTQAFSTNSNLKKHIARKHENQGPQYTCAHEGCGKVFKKNSQLKAHEYEHTNILPYKCNSDGCEKNFASLSRLKRHEKVHKGYACEKEDCEFVGKTWTEFLKHRNGSHQELIQCKQCPKTFKKLWFLEQHQKIHLEERLVFRCPKADCDRTYTTHFNLQSHILTFHEEQRPFKCEHPGCEKTFAMKQSLERHLVKHDPEKQKLKKRTRPKRSLASRLSGFRPPKNKDASTCEPLPGDLKEMVEKNGIDNQVQPII</sequence>
<keyword evidence="10" id="KW-0804">Transcription</keyword>
<evidence type="ECO:0000256" key="4">
    <source>
        <dbReference type="ARBA" id="ARBA00022737"/>
    </source>
</evidence>
<reference evidence="16" key="1">
    <citation type="submission" date="2021-06" db="EMBL/GenBank/DDBJ databases">
        <authorList>
            <consortium name="Wellcome Sanger Institute Data Sharing"/>
        </authorList>
    </citation>
    <scope>NUCLEOTIDE SEQUENCE [LARGE SCALE GENOMIC DNA]</scope>
</reference>
<keyword evidence="11" id="KW-0539">Nucleus</keyword>
<dbReference type="GO" id="GO:0005634">
    <property type="term" value="C:nucleus"/>
    <property type="evidence" value="ECO:0007669"/>
    <property type="project" value="UniProtKB-SubCell"/>
</dbReference>
<dbReference type="PROSITE" id="PS50157">
    <property type="entry name" value="ZINC_FINGER_C2H2_2"/>
    <property type="match status" value="8"/>
</dbReference>
<name>A0A8C4X874_ERPCA</name>
<dbReference type="Proteomes" id="UP000694620">
    <property type="component" value="Chromosome 4"/>
</dbReference>
<dbReference type="FunFam" id="3.30.160.60:FF:001610">
    <property type="entry name" value="transcription factor IIIA"/>
    <property type="match status" value="1"/>
</dbReference>
<dbReference type="AlphaFoldDB" id="A0A8C4X874"/>
<dbReference type="GO" id="GO:0008270">
    <property type="term" value="F:zinc ion binding"/>
    <property type="evidence" value="ECO:0007669"/>
    <property type="project" value="UniProtKB-KW"/>
</dbReference>
<evidence type="ECO:0000313" key="17">
    <source>
        <dbReference type="Proteomes" id="UP000694620"/>
    </source>
</evidence>
<evidence type="ECO:0000256" key="11">
    <source>
        <dbReference type="ARBA" id="ARBA00023242"/>
    </source>
</evidence>
<dbReference type="GO" id="GO:0003723">
    <property type="term" value="F:RNA binding"/>
    <property type="evidence" value="ECO:0007669"/>
    <property type="project" value="UniProtKB-KW"/>
</dbReference>
<dbReference type="GO" id="GO:0003677">
    <property type="term" value="F:DNA binding"/>
    <property type="evidence" value="ECO:0007669"/>
    <property type="project" value="UniProtKB-KW"/>
</dbReference>
<feature type="domain" description="C2H2-type" evidence="15">
    <location>
        <begin position="34"/>
        <end position="63"/>
    </location>
</feature>
<keyword evidence="5 13" id="KW-0863">Zinc-finger</keyword>
<feature type="domain" description="C2H2-type" evidence="15">
    <location>
        <begin position="241"/>
        <end position="271"/>
    </location>
</feature>
<dbReference type="OrthoDB" id="2687452at2759"/>
<keyword evidence="7" id="KW-0694">RNA-binding</keyword>
<dbReference type="InterPro" id="IPR054599">
    <property type="entry name" value="TFIIIA_Zfn-C2H2"/>
</dbReference>
<evidence type="ECO:0000256" key="9">
    <source>
        <dbReference type="ARBA" id="ARBA00023125"/>
    </source>
</evidence>
<organism evidence="16 17">
    <name type="scientific">Erpetoichthys calabaricus</name>
    <name type="common">Rope fish</name>
    <name type="synonym">Calamoichthys calabaricus</name>
    <dbReference type="NCBI Taxonomy" id="27687"/>
    <lineage>
        <taxon>Eukaryota</taxon>
        <taxon>Metazoa</taxon>
        <taxon>Chordata</taxon>
        <taxon>Craniata</taxon>
        <taxon>Vertebrata</taxon>
        <taxon>Euteleostomi</taxon>
        <taxon>Actinopterygii</taxon>
        <taxon>Polypteriformes</taxon>
        <taxon>Polypteridae</taxon>
        <taxon>Erpetoichthys</taxon>
    </lineage>
</organism>
<evidence type="ECO:0000256" key="14">
    <source>
        <dbReference type="SAM" id="MobiDB-lite"/>
    </source>
</evidence>
<dbReference type="InterPro" id="IPR051061">
    <property type="entry name" value="Zinc_finger_trans_reg"/>
</dbReference>